<sequence>MVSLTVVGLNSGTSIDGIDIALCRISSITHSCDLEVELLNYTEIPATASLRSRILGVVRPGAATTLEDVCELNFALGEEFASAVHKSCIDLSNVDLIASHGQTLWHIPFGERLSTLQMGEPAVISKSTNKTVISSFRTAELAVGRQGAPLSGFFEAAILAHPSQTRISQNIGGIGNATVVPSSRVPESGYFAFDTGPGNVLIDATRESEIDKEAVEGFLKRDYFERKPPKTTGREMFSDTLAKEVIDDLRGKGISDDGIVATITRMTAESIVRAYENFVIPVVGHIDEVYICGGGAFNPNIMRHLSARLPGTKVGILDSTTIGISAAAKEAVLFAVLGFLGMVVGQQFMLGWDGTQVTPSIRKLIEEQHIGSILLTAKNLISAEQTIRLVHELQTIAYEAGHPVPLSIALDQENGGVNSLCDVDSITQFPSAMGVAATGSPEVAFQVAKATALEISAAGINLILGPVLDVLTNARSQPLGVRSTGDDPQVVSQFGVSYVKGYKEAGIATCGKHFPSYGNLEFMGAGAGSGTPVITETLEQLSLSALSPFRSAIASGLDAMMVGGCALVGSGTNVMHACLSGQVVDELLRKDLNFQGVVISACLRMEALIQNIGVGGGTVMAIRAGCDIVVLCRTSAVQHEAIAGLKLAIKEGIIPKDRIRTSLKRILKMKSKCTSWEQALNPLGLEYLAEVKRSHTELARATYQNSISLLRDEKHFLPLSNIIQDSESLLLLTPLLTTSALKGNTPGSSAVCSPTQDVPHHRPSLISGEELFSTLGTTLARRRNGKVLHTSYTANGVELLHENLLNRASAVIVITADANRNHYQIEFTRQIAMVCNSRPISNLKRKTPLIVVSVSSPYDFAIDQSVGTYICTYDFTDIAMNALVSVLCGDEIPRGVLPGAPNKLQKAAKVRQYWTVEDFDRTRDEFALGLLIKAIVEGMPHHRRSQLQETTPASFLLQNSRIEESHLVVRNSTTQEIYGFCSTYFFKESATAAIGSLFVHGMRRNLSIGHSLHERAKRVLLGKPGVKSVQIGSVLPSMFMGIPADDAGKHRRLSRWFLDRGWKRSSAGLAHSMIIRDLSRWTLSARLTSNTQTSSVVYDAVSPTSYSDLILEHVSANSNQNEIELYKLALADARAYQVILARSFPSNKILGSGILCYGRSSLAEFLPVLRTTTDGGGILAPVVSLSNDNYVSIFQGLLVCGIRRIKAQGLNSCVLNKASWKLL</sequence>
<evidence type="ECO:0000256" key="4">
    <source>
        <dbReference type="ARBA" id="ARBA00023295"/>
    </source>
</evidence>
<dbReference type="InterPro" id="IPR036962">
    <property type="entry name" value="Glyco_hydro_3_N_sf"/>
</dbReference>
<comment type="caution">
    <text evidence="6">The sequence shown here is derived from an EMBL/GenBank/DDBJ whole genome shotgun (WGS) entry which is preliminary data.</text>
</comment>
<proteinExistence type="inferred from homology"/>
<dbReference type="InterPro" id="IPR005338">
    <property type="entry name" value="Anhydro_N_Ac-Mur_kinase"/>
</dbReference>
<keyword evidence="3" id="KW-0325">Glycoprotein</keyword>
<dbReference type="GO" id="GO:0004553">
    <property type="term" value="F:hydrolase activity, hydrolyzing O-glycosyl compounds"/>
    <property type="evidence" value="ECO:0007669"/>
    <property type="project" value="InterPro"/>
</dbReference>
<dbReference type="InterPro" id="IPR036881">
    <property type="entry name" value="Glyco_hydro_3_C_sf"/>
</dbReference>
<organism evidence="6 7">
    <name type="scientific">Lachnellula subtilissima</name>
    <dbReference type="NCBI Taxonomy" id="602034"/>
    <lineage>
        <taxon>Eukaryota</taxon>
        <taxon>Fungi</taxon>
        <taxon>Dikarya</taxon>
        <taxon>Ascomycota</taxon>
        <taxon>Pezizomycotina</taxon>
        <taxon>Leotiomycetes</taxon>
        <taxon>Helotiales</taxon>
        <taxon>Lachnaceae</taxon>
        <taxon>Lachnellula</taxon>
    </lineage>
</organism>
<accession>A0A8H8U9Q8</accession>
<dbReference type="Pfam" id="PF00933">
    <property type="entry name" value="Glyco_hydro_3"/>
    <property type="match status" value="1"/>
</dbReference>
<evidence type="ECO:0000256" key="2">
    <source>
        <dbReference type="ARBA" id="ARBA00022801"/>
    </source>
</evidence>
<dbReference type="InterPro" id="IPR050226">
    <property type="entry name" value="NagZ_Beta-hexosaminidase"/>
</dbReference>
<comment type="similarity">
    <text evidence="1">Belongs to the glycosyl hydrolase 3 family.</text>
</comment>
<dbReference type="Gene3D" id="3.40.50.1700">
    <property type="entry name" value="Glycoside hydrolase family 3 C-terminal domain"/>
    <property type="match status" value="1"/>
</dbReference>
<feature type="domain" description="Glycoside hydrolase family 3 N-terminal" evidence="5">
    <location>
        <begin position="356"/>
        <end position="668"/>
    </location>
</feature>
<dbReference type="GO" id="GO:0006040">
    <property type="term" value="P:amino sugar metabolic process"/>
    <property type="evidence" value="ECO:0007669"/>
    <property type="project" value="InterPro"/>
</dbReference>
<dbReference type="SUPFAM" id="SSF51445">
    <property type="entry name" value="(Trans)glycosidases"/>
    <property type="match status" value="1"/>
</dbReference>
<dbReference type="Pfam" id="PF03702">
    <property type="entry name" value="AnmK"/>
    <property type="match status" value="1"/>
</dbReference>
<dbReference type="OrthoDB" id="4215304at2759"/>
<dbReference type="PANTHER" id="PTHR30480">
    <property type="entry name" value="BETA-HEXOSAMINIDASE-RELATED"/>
    <property type="match status" value="1"/>
</dbReference>
<keyword evidence="4" id="KW-0326">Glycosidase</keyword>
<dbReference type="EMBL" id="QGMJ01000407">
    <property type="protein sequence ID" value="TVY36685.1"/>
    <property type="molecule type" value="Genomic_DNA"/>
</dbReference>
<dbReference type="Gene3D" id="3.30.420.40">
    <property type="match status" value="2"/>
</dbReference>
<dbReference type="Gene3D" id="3.20.20.300">
    <property type="entry name" value="Glycoside hydrolase, family 3, N-terminal domain"/>
    <property type="match status" value="1"/>
</dbReference>
<keyword evidence="2" id="KW-0378">Hydrolase</keyword>
<dbReference type="SUPFAM" id="SSF53067">
    <property type="entry name" value="Actin-like ATPase domain"/>
    <property type="match status" value="1"/>
</dbReference>
<dbReference type="AlphaFoldDB" id="A0A8H8U9Q8"/>
<evidence type="ECO:0000256" key="1">
    <source>
        <dbReference type="ARBA" id="ARBA00005336"/>
    </source>
</evidence>
<dbReference type="InterPro" id="IPR043129">
    <property type="entry name" value="ATPase_NBD"/>
</dbReference>
<evidence type="ECO:0000313" key="7">
    <source>
        <dbReference type="Proteomes" id="UP000462212"/>
    </source>
</evidence>
<dbReference type="GO" id="GO:0016301">
    <property type="term" value="F:kinase activity"/>
    <property type="evidence" value="ECO:0007669"/>
    <property type="project" value="UniProtKB-KW"/>
</dbReference>
<name>A0A8H8U9Q8_9HELO</name>
<dbReference type="PANTHER" id="PTHR30480:SF8">
    <property type="entry name" value="PUTATIVE (AFU_ORTHOLOGUE AFUA_8G04060)-RELATED"/>
    <property type="match status" value="1"/>
</dbReference>
<reference evidence="6 7" key="1">
    <citation type="submission" date="2018-05" db="EMBL/GenBank/DDBJ databases">
        <title>Genome sequencing and assembly of the regulated plant pathogen Lachnellula willkommii and related sister species for the development of diagnostic species identification markers.</title>
        <authorList>
            <person name="Giroux E."/>
            <person name="Bilodeau G."/>
        </authorList>
    </citation>
    <scope>NUCLEOTIDE SEQUENCE [LARGE SCALE GENOMIC DNA]</scope>
    <source>
        <strain evidence="6 7">CBS 197.66</strain>
    </source>
</reference>
<evidence type="ECO:0000313" key="6">
    <source>
        <dbReference type="EMBL" id="TVY36685.1"/>
    </source>
</evidence>
<dbReference type="GO" id="GO:0009254">
    <property type="term" value="P:peptidoglycan turnover"/>
    <property type="evidence" value="ECO:0007669"/>
    <property type="project" value="InterPro"/>
</dbReference>
<keyword evidence="6" id="KW-0418">Kinase</keyword>
<dbReference type="GO" id="GO:0005524">
    <property type="term" value="F:ATP binding"/>
    <property type="evidence" value="ECO:0007669"/>
    <property type="project" value="InterPro"/>
</dbReference>
<dbReference type="GO" id="GO:0016773">
    <property type="term" value="F:phosphotransferase activity, alcohol group as acceptor"/>
    <property type="evidence" value="ECO:0007669"/>
    <property type="project" value="InterPro"/>
</dbReference>
<protein>
    <submittedName>
        <fullName evidence="6">Anhydro-N-acetylmuramic acid kinase</fullName>
    </submittedName>
</protein>
<keyword evidence="7" id="KW-1185">Reference proteome</keyword>
<evidence type="ECO:0000259" key="5">
    <source>
        <dbReference type="Pfam" id="PF00933"/>
    </source>
</evidence>
<keyword evidence="6" id="KW-0808">Transferase</keyword>
<dbReference type="InterPro" id="IPR017853">
    <property type="entry name" value="GH"/>
</dbReference>
<gene>
    <name evidence="6" type="primary">anmK_0</name>
    <name evidence="6" type="ORF">LSUB1_G004555</name>
</gene>
<evidence type="ECO:0000256" key="3">
    <source>
        <dbReference type="ARBA" id="ARBA00023180"/>
    </source>
</evidence>
<dbReference type="Proteomes" id="UP000462212">
    <property type="component" value="Unassembled WGS sequence"/>
</dbReference>
<dbReference type="InterPro" id="IPR001764">
    <property type="entry name" value="Glyco_hydro_3_N"/>
</dbReference>
<dbReference type="GO" id="GO:0005975">
    <property type="term" value="P:carbohydrate metabolic process"/>
    <property type="evidence" value="ECO:0007669"/>
    <property type="project" value="InterPro"/>
</dbReference>